<dbReference type="AlphaFoldDB" id="A0A660L934"/>
<protein>
    <submittedName>
        <fullName evidence="2">Putative glycosyltransferase</fullName>
    </submittedName>
</protein>
<dbReference type="SUPFAM" id="SSF53756">
    <property type="entry name" value="UDP-Glycosyltransferase/glycogen phosphorylase"/>
    <property type="match status" value="1"/>
</dbReference>
<keyword evidence="2" id="KW-0808">Transferase</keyword>
<dbReference type="PANTHER" id="PTHR21015">
    <property type="entry name" value="UDP-N-ACETYLGLUCOSAMINE--N-ACETYLMURAMYL-(PENTAPEPTIDE) PYROPHOSPHORYL-UNDECAPRENOL N-ACETYLGLUCOSAMINE TRANSFERASE 1"/>
    <property type="match status" value="1"/>
</dbReference>
<comment type="caution">
    <text evidence="2">The sequence shown here is derived from an EMBL/GenBank/DDBJ whole genome shotgun (WGS) entry which is preliminary data.</text>
</comment>
<evidence type="ECO:0000259" key="1">
    <source>
        <dbReference type="Pfam" id="PF04101"/>
    </source>
</evidence>
<dbReference type="OrthoDB" id="9802126at2"/>
<evidence type="ECO:0000313" key="2">
    <source>
        <dbReference type="EMBL" id="RKQ91029.1"/>
    </source>
</evidence>
<dbReference type="Proteomes" id="UP000278962">
    <property type="component" value="Unassembled WGS sequence"/>
</dbReference>
<dbReference type="InterPro" id="IPR007235">
    <property type="entry name" value="Glyco_trans_28_C"/>
</dbReference>
<keyword evidence="3" id="KW-1185">Reference proteome</keyword>
<evidence type="ECO:0000313" key="3">
    <source>
        <dbReference type="Proteomes" id="UP000278962"/>
    </source>
</evidence>
<dbReference type="PANTHER" id="PTHR21015:SF28">
    <property type="entry name" value="SLL1722 PROTEIN"/>
    <property type="match status" value="1"/>
</dbReference>
<proteinExistence type="predicted"/>
<dbReference type="Gene3D" id="3.40.50.2000">
    <property type="entry name" value="Glycogen Phosphorylase B"/>
    <property type="match status" value="1"/>
</dbReference>
<feature type="domain" description="Glycosyl transferase family 28 C-terminal" evidence="1">
    <location>
        <begin position="251"/>
        <end position="320"/>
    </location>
</feature>
<gene>
    <name evidence="2" type="ORF">C8N24_0845</name>
</gene>
<reference evidence="2 3" key="1">
    <citation type="submission" date="2018-10" db="EMBL/GenBank/DDBJ databases">
        <title>Genomic Encyclopedia of Archaeal and Bacterial Type Strains, Phase II (KMG-II): from individual species to whole genera.</title>
        <authorList>
            <person name="Goeker M."/>
        </authorList>
    </citation>
    <scope>NUCLEOTIDE SEQUENCE [LARGE SCALE GENOMIC DNA]</scope>
    <source>
        <strain evidence="2 3">DSM 14954</strain>
    </source>
</reference>
<dbReference type="GO" id="GO:0016758">
    <property type="term" value="F:hexosyltransferase activity"/>
    <property type="evidence" value="ECO:0007669"/>
    <property type="project" value="InterPro"/>
</dbReference>
<dbReference type="Pfam" id="PF04101">
    <property type="entry name" value="Glyco_tran_28_C"/>
    <property type="match status" value="1"/>
</dbReference>
<organism evidence="2 3">
    <name type="scientific">Solirubrobacter pauli</name>
    <dbReference type="NCBI Taxonomy" id="166793"/>
    <lineage>
        <taxon>Bacteria</taxon>
        <taxon>Bacillati</taxon>
        <taxon>Actinomycetota</taxon>
        <taxon>Thermoleophilia</taxon>
        <taxon>Solirubrobacterales</taxon>
        <taxon>Solirubrobacteraceae</taxon>
        <taxon>Solirubrobacter</taxon>
    </lineage>
</organism>
<name>A0A660L934_9ACTN</name>
<dbReference type="EMBL" id="RBIL01000001">
    <property type="protein sequence ID" value="RKQ91029.1"/>
    <property type="molecule type" value="Genomic_DNA"/>
</dbReference>
<accession>A0A660L934</accession>
<dbReference type="RefSeq" id="WP_121248290.1">
    <property type="nucleotide sequence ID" value="NZ_RBIL01000001.1"/>
</dbReference>
<sequence>MKPALLFYCQHSVGLGHLMRSYALCDRLAERFDVTLLAGGQLPSDIPPPRGVRIVALPPLGMSAAGFGSTDPRYTTERAWDVRLHRILDTVRDVRPKVVLVELYPFGRAKFTREIVPLLGAADDAFKACSLRDILVSGDAQRDDRARKLADAHLDAILVHADPRFARLEETFKPPTPLSVPVHYTGFVTGREQADEPARGDHVVISAGGGRVGRPLLEEAIERLNGTPMRAIAGPLMPDEDFEALRRRAPRNVDLIRSVPDLAAELKRAAASISQCGYNTALDVVRARVPALVVPYATPEEDEQTRRAQRLQDLGLVRVADHVEPRLLDDFEPAPASLDLDGAATTRDLLYELIA</sequence>